<comment type="caution">
    <text evidence="1">The sequence shown here is derived from an EMBL/GenBank/DDBJ whole genome shotgun (WGS) entry which is preliminary data.</text>
</comment>
<protein>
    <submittedName>
        <fullName evidence="1">Uncharacterized protein</fullName>
    </submittedName>
</protein>
<dbReference type="AlphaFoldDB" id="A0A396C1V7"/>
<reference evidence="1 2" key="1">
    <citation type="submission" date="2018-08" db="EMBL/GenBank/DDBJ databases">
        <title>A genome reference for cultivated species of the human gut microbiota.</title>
        <authorList>
            <person name="Zou Y."/>
            <person name="Xue W."/>
            <person name="Luo G."/>
        </authorList>
    </citation>
    <scope>NUCLEOTIDE SEQUENCE [LARGE SCALE GENOMIC DNA]</scope>
    <source>
        <strain evidence="1 2">AM18-6</strain>
    </source>
</reference>
<accession>A0A396C1V7</accession>
<dbReference type="Proteomes" id="UP000266644">
    <property type="component" value="Unassembled WGS sequence"/>
</dbReference>
<evidence type="ECO:0000313" key="2">
    <source>
        <dbReference type="Proteomes" id="UP000266644"/>
    </source>
</evidence>
<gene>
    <name evidence="1" type="ORF">DW228_05130</name>
</gene>
<proteinExistence type="predicted"/>
<evidence type="ECO:0000313" key="1">
    <source>
        <dbReference type="EMBL" id="RHH14519.1"/>
    </source>
</evidence>
<sequence>MLCSTLFFFCYQKSVVSLLSVIRCKYIPIYLIKQINYEQNTKIDRDSFISINLTLQIMLYFHANEKKQYLYR</sequence>
<dbReference type="EMBL" id="QRJE01000007">
    <property type="protein sequence ID" value="RHH14519.1"/>
    <property type="molecule type" value="Genomic_DNA"/>
</dbReference>
<organism evidence="1 2">
    <name type="scientific">Bacteroides fragilis</name>
    <dbReference type="NCBI Taxonomy" id="817"/>
    <lineage>
        <taxon>Bacteria</taxon>
        <taxon>Pseudomonadati</taxon>
        <taxon>Bacteroidota</taxon>
        <taxon>Bacteroidia</taxon>
        <taxon>Bacteroidales</taxon>
        <taxon>Bacteroidaceae</taxon>
        <taxon>Bacteroides</taxon>
    </lineage>
</organism>
<name>A0A396C1V7_BACFG</name>